<dbReference type="Pfam" id="PF17763">
    <property type="entry name" value="Asparaginase_C"/>
    <property type="match status" value="1"/>
</dbReference>
<dbReference type="PIRSF" id="PIRSF001220">
    <property type="entry name" value="L-ASNase_gatD"/>
    <property type="match status" value="1"/>
</dbReference>
<dbReference type="Gene3D" id="3.40.50.40">
    <property type="match status" value="1"/>
</dbReference>
<accession>A0A239U4E0</accession>
<evidence type="ECO:0000256" key="1">
    <source>
        <dbReference type="ARBA" id="ARBA00012920"/>
    </source>
</evidence>
<dbReference type="Proteomes" id="UP000215383">
    <property type="component" value="Chromosome 1"/>
</dbReference>
<feature type="domain" description="L-asparaginase N-terminal" evidence="6">
    <location>
        <begin position="5"/>
        <end position="186"/>
    </location>
</feature>
<dbReference type="CDD" id="cd08963">
    <property type="entry name" value="L-asparaginase_I"/>
    <property type="match status" value="1"/>
</dbReference>
<dbReference type="Gene3D" id="3.40.50.1170">
    <property type="entry name" value="L-asparaginase, N-terminal domain"/>
    <property type="match status" value="1"/>
</dbReference>
<dbReference type="InterPro" id="IPR040919">
    <property type="entry name" value="Asparaginase_C"/>
</dbReference>
<dbReference type="PROSITE" id="PS00917">
    <property type="entry name" value="ASN_GLN_ASE_2"/>
    <property type="match status" value="1"/>
</dbReference>
<feature type="active site" evidence="5">
    <location>
        <position position="85"/>
    </location>
</feature>
<feature type="active site" description="O-isoaspartyl threonine intermediate" evidence="3">
    <location>
        <position position="12"/>
    </location>
</feature>
<evidence type="ECO:0000256" key="5">
    <source>
        <dbReference type="PROSITE-ProRule" id="PRU10100"/>
    </source>
</evidence>
<dbReference type="SUPFAM" id="SSF53774">
    <property type="entry name" value="Glutaminase/Asparaginase"/>
    <property type="match status" value="1"/>
</dbReference>
<dbReference type="InterPro" id="IPR006033">
    <property type="entry name" value="AsnA_fam"/>
</dbReference>
<evidence type="ECO:0000256" key="2">
    <source>
        <dbReference type="ARBA" id="ARBA00022801"/>
    </source>
</evidence>
<dbReference type="NCBIfam" id="TIGR00519">
    <property type="entry name" value="asnASE_I"/>
    <property type="match status" value="1"/>
</dbReference>
<evidence type="ECO:0000259" key="7">
    <source>
        <dbReference type="Pfam" id="PF17763"/>
    </source>
</evidence>
<dbReference type="PANTHER" id="PTHR11707:SF28">
    <property type="entry name" value="60 KDA LYSOPHOSPHOLIPASE"/>
    <property type="match status" value="1"/>
</dbReference>
<dbReference type="InterPro" id="IPR037152">
    <property type="entry name" value="L-asparaginase_N_sf"/>
</dbReference>
<dbReference type="InterPro" id="IPR036152">
    <property type="entry name" value="Asp/glu_Ase-like_sf"/>
</dbReference>
<dbReference type="InterPro" id="IPR027475">
    <property type="entry name" value="Asparaginase/glutaminase_AS2"/>
</dbReference>
<feature type="binding site" evidence="4">
    <location>
        <position position="54"/>
    </location>
    <ligand>
        <name>substrate</name>
    </ligand>
</feature>
<feature type="binding site" evidence="4">
    <location>
        <begin position="85"/>
        <end position="86"/>
    </location>
    <ligand>
        <name>substrate</name>
    </ligand>
</feature>
<dbReference type="Pfam" id="PF00710">
    <property type="entry name" value="Asparaginase"/>
    <property type="match status" value="1"/>
</dbReference>
<dbReference type="GO" id="GO:0006520">
    <property type="term" value="P:amino acid metabolic process"/>
    <property type="evidence" value="ECO:0007669"/>
    <property type="project" value="InterPro"/>
</dbReference>
<dbReference type="InterPro" id="IPR041725">
    <property type="entry name" value="L-asparaginase_I"/>
</dbReference>
<sequence>MKNLCWLATGGTIASRPSENGLVPGFTAQEMLDLLPQLKTYGNIDCYDIMQLDSTNLQPKDWQYMAHFIEKFYDKYDGFVITHGTDTLNWTSCALSCMLENLAKPVVVIGAQLTIEEENTDAKENLNASFAVASSGLAGVYAVCGGQVISGLWAKKLYSEDMRSIQSVNTLPIATFKGNDINWIQTECVAVNGEFKVHYELEEKVVQIKIMPGLDCEILFALTKMGYKGIVLEAYGAGGIPFSEDKAKDISGAIKQLTEQGVVIVCTTQCVYDGVHMNRYEVGIKAIKAGVIPAGKLTSEAATVKLMVALGQKMTREQIKELF</sequence>
<dbReference type="EC" id="3.5.1.1" evidence="1"/>
<name>A0A239U4E0_9FIRM</name>
<feature type="domain" description="Asparaginase/glutaminase C-terminal" evidence="7">
    <location>
        <begin position="204"/>
        <end position="323"/>
    </location>
</feature>
<dbReference type="EMBL" id="LT906446">
    <property type="protein sequence ID" value="SNV04877.1"/>
    <property type="molecule type" value="Genomic_DNA"/>
</dbReference>
<dbReference type="SMART" id="SM00870">
    <property type="entry name" value="Asparaginase"/>
    <property type="match status" value="1"/>
</dbReference>
<dbReference type="InterPro" id="IPR027473">
    <property type="entry name" value="L-asparaginase_C"/>
</dbReference>
<dbReference type="InterPro" id="IPR027474">
    <property type="entry name" value="L-asparaginase_N"/>
</dbReference>
<protein>
    <recommendedName>
        <fullName evidence="1">asparaginase</fullName>
        <ecNumber evidence="1">3.5.1.1</ecNumber>
    </recommendedName>
</protein>
<dbReference type="GO" id="GO:0004067">
    <property type="term" value="F:asparaginase activity"/>
    <property type="evidence" value="ECO:0007669"/>
    <property type="project" value="UniProtKB-UniRule"/>
</dbReference>
<dbReference type="InterPro" id="IPR006034">
    <property type="entry name" value="Asparaginase/glutaminase-like"/>
</dbReference>
<evidence type="ECO:0000259" key="6">
    <source>
        <dbReference type="Pfam" id="PF00710"/>
    </source>
</evidence>
<dbReference type="PROSITE" id="PS51732">
    <property type="entry name" value="ASN_GLN_ASE_3"/>
    <property type="match status" value="1"/>
</dbReference>
<evidence type="ECO:0000256" key="3">
    <source>
        <dbReference type="PIRSR" id="PIRSR001220-1"/>
    </source>
</evidence>
<keyword evidence="2 8" id="KW-0378">Hydrolase</keyword>
<organism evidence="8 9">
    <name type="scientific">Megamonas hypermegale</name>
    <dbReference type="NCBI Taxonomy" id="158847"/>
    <lineage>
        <taxon>Bacteria</taxon>
        <taxon>Bacillati</taxon>
        <taxon>Bacillota</taxon>
        <taxon>Negativicutes</taxon>
        <taxon>Selenomonadales</taxon>
        <taxon>Selenomonadaceae</taxon>
        <taxon>Megamonas</taxon>
    </lineage>
</organism>
<dbReference type="PRINTS" id="PR00139">
    <property type="entry name" value="ASNGLNASE"/>
</dbReference>
<keyword evidence="9" id="KW-1185">Reference proteome</keyword>
<evidence type="ECO:0000313" key="9">
    <source>
        <dbReference type="Proteomes" id="UP000215383"/>
    </source>
</evidence>
<reference evidence="8 9" key="1">
    <citation type="submission" date="2017-06" db="EMBL/GenBank/DDBJ databases">
        <authorList>
            <consortium name="Pathogen Informatics"/>
        </authorList>
    </citation>
    <scope>NUCLEOTIDE SEQUENCE [LARGE SCALE GENOMIC DNA]</scope>
    <source>
        <strain evidence="8 9">NCTC10570</strain>
    </source>
</reference>
<dbReference type="AlphaFoldDB" id="A0A239U4E0"/>
<dbReference type="eggNOG" id="COG0252">
    <property type="taxonomic scope" value="Bacteria"/>
</dbReference>
<dbReference type="PANTHER" id="PTHR11707">
    <property type="entry name" value="L-ASPARAGINASE"/>
    <property type="match status" value="1"/>
</dbReference>
<gene>
    <name evidence="8" type="primary">ansA</name>
    <name evidence="8" type="ORF">SAMEA4364220_02058</name>
</gene>
<proteinExistence type="predicted"/>
<dbReference type="RefSeq" id="WP_027889991.1">
    <property type="nucleotide sequence ID" value="NZ_CALXYH010000003.1"/>
</dbReference>
<dbReference type="PIRSF" id="PIRSF500176">
    <property type="entry name" value="L_ASNase"/>
    <property type="match status" value="1"/>
</dbReference>
<evidence type="ECO:0000256" key="4">
    <source>
        <dbReference type="PIRSR" id="PIRSR001220-2"/>
    </source>
</evidence>
<dbReference type="GeneID" id="78508041"/>
<evidence type="ECO:0000313" key="8">
    <source>
        <dbReference type="EMBL" id="SNV04877.1"/>
    </source>
</evidence>